<keyword evidence="2" id="KW-0732">Signal</keyword>
<dbReference type="PANTHER" id="PTHR34606:SF15">
    <property type="entry name" value="BON DOMAIN-CONTAINING PROTEIN"/>
    <property type="match status" value="1"/>
</dbReference>
<evidence type="ECO:0000256" key="2">
    <source>
        <dbReference type="SAM" id="SignalP"/>
    </source>
</evidence>
<feature type="signal peptide" evidence="2">
    <location>
        <begin position="1"/>
        <end position="26"/>
    </location>
</feature>
<dbReference type="Pfam" id="PF04972">
    <property type="entry name" value="BON"/>
    <property type="match status" value="1"/>
</dbReference>
<evidence type="ECO:0000256" key="1">
    <source>
        <dbReference type="SAM" id="MobiDB-lite"/>
    </source>
</evidence>
<sequence>MKKVNLLFVLALSAAVLISAPPLATAAQDSTATKADNAKKKKEENKGVTAEQQKESKSDRETTRKIRRAVVKDKSLSIRAHNVKIVTTDGKVTLKGPVKTETEKTTIEKIAEGIAGKGNITNELEVPQPADKGKDKEKSKSDKKKEMEKGK</sequence>
<feature type="domain" description="BON" evidence="3">
    <location>
        <begin position="58"/>
        <end position="128"/>
    </location>
</feature>
<feature type="region of interest" description="Disordered" evidence="1">
    <location>
        <begin position="26"/>
        <end position="64"/>
    </location>
</feature>
<feature type="compositionally biased region" description="Basic and acidic residues" evidence="1">
    <location>
        <begin position="131"/>
        <end position="151"/>
    </location>
</feature>
<organism evidence="4 5">
    <name type="scientific">Citrifermentans bremense</name>
    <dbReference type="NCBI Taxonomy" id="60035"/>
    <lineage>
        <taxon>Bacteria</taxon>
        <taxon>Pseudomonadati</taxon>
        <taxon>Thermodesulfobacteriota</taxon>
        <taxon>Desulfuromonadia</taxon>
        <taxon>Geobacterales</taxon>
        <taxon>Geobacteraceae</taxon>
        <taxon>Citrifermentans</taxon>
    </lineage>
</organism>
<dbReference type="InterPro" id="IPR051686">
    <property type="entry name" value="Lipoprotein_DolP"/>
</dbReference>
<dbReference type="EMBL" id="AP023213">
    <property type="protein sequence ID" value="BCG46228.1"/>
    <property type="molecule type" value="Genomic_DNA"/>
</dbReference>
<dbReference type="InterPro" id="IPR007055">
    <property type="entry name" value="BON_dom"/>
</dbReference>
<accession>A0A6S6LY76</accession>
<proteinExistence type="predicted"/>
<feature type="region of interest" description="Disordered" evidence="1">
    <location>
        <begin position="114"/>
        <end position="151"/>
    </location>
</feature>
<dbReference type="Gene3D" id="3.30.1340.30">
    <property type="match status" value="1"/>
</dbReference>
<dbReference type="KEGG" id="gbn:GEOBRER4_09780"/>
<feature type="compositionally biased region" description="Basic and acidic residues" evidence="1">
    <location>
        <begin position="36"/>
        <end position="64"/>
    </location>
</feature>
<dbReference type="RefSeq" id="WP_185244481.1">
    <property type="nucleotide sequence ID" value="NZ_AP023213.1"/>
</dbReference>
<dbReference type="Proteomes" id="UP000515472">
    <property type="component" value="Chromosome"/>
</dbReference>
<evidence type="ECO:0000313" key="5">
    <source>
        <dbReference type="Proteomes" id="UP000515472"/>
    </source>
</evidence>
<name>A0A6S6LY76_9BACT</name>
<dbReference type="PANTHER" id="PTHR34606">
    <property type="entry name" value="BON DOMAIN-CONTAINING PROTEIN"/>
    <property type="match status" value="1"/>
</dbReference>
<dbReference type="AlphaFoldDB" id="A0A6S6LY76"/>
<feature type="chain" id="PRO_5028130256" evidence="2">
    <location>
        <begin position="27"/>
        <end position="151"/>
    </location>
</feature>
<protein>
    <submittedName>
        <fullName evidence="4">Transport-associated</fullName>
    </submittedName>
</protein>
<reference evidence="4 5" key="1">
    <citation type="submission" date="2020-06" db="EMBL/GenBank/DDBJ databases">
        <title>Interaction of electrochemicaly active bacteria, Geobacter bremensis R4 on different carbon anode.</title>
        <authorList>
            <person name="Meng L."/>
            <person name="Yoshida N."/>
        </authorList>
    </citation>
    <scope>NUCLEOTIDE SEQUENCE [LARGE SCALE GENOMIC DNA]</scope>
    <source>
        <strain evidence="4 5">R4</strain>
    </source>
</reference>
<dbReference type="PROSITE" id="PS50914">
    <property type="entry name" value="BON"/>
    <property type="match status" value="1"/>
</dbReference>
<gene>
    <name evidence="4" type="ORF">GEOBRER4_n1017</name>
</gene>
<evidence type="ECO:0000313" key="4">
    <source>
        <dbReference type="EMBL" id="BCG46228.1"/>
    </source>
</evidence>
<keyword evidence="5" id="KW-1185">Reference proteome</keyword>
<evidence type="ECO:0000259" key="3">
    <source>
        <dbReference type="PROSITE" id="PS50914"/>
    </source>
</evidence>